<dbReference type="InterPro" id="IPR050401">
    <property type="entry name" value="Cyclic_nucleotide_synthase"/>
</dbReference>
<dbReference type="InterPro" id="IPR018297">
    <property type="entry name" value="A/G_cyclase_CS"/>
</dbReference>
<feature type="domain" description="Guanylate cyclase" evidence="19">
    <location>
        <begin position="826"/>
        <end position="956"/>
    </location>
</feature>
<dbReference type="PANTHER" id="PTHR11920">
    <property type="entry name" value="GUANYLYL CYCLASE"/>
    <property type="match status" value="1"/>
</dbReference>
<dbReference type="InterPro" id="IPR001245">
    <property type="entry name" value="Ser-Thr/Tyr_kinase_cat_dom"/>
</dbReference>
<dbReference type="InterPro" id="IPR029787">
    <property type="entry name" value="Nucleotide_cyclase"/>
</dbReference>
<evidence type="ECO:0000256" key="9">
    <source>
        <dbReference type="ARBA" id="ARBA00023136"/>
    </source>
</evidence>
<dbReference type="GO" id="GO:0005886">
    <property type="term" value="C:plasma membrane"/>
    <property type="evidence" value="ECO:0007669"/>
    <property type="project" value="UniProtKB-SubCell"/>
</dbReference>
<evidence type="ECO:0000259" key="19">
    <source>
        <dbReference type="PROSITE" id="PS50125"/>
    </source>
</evidence>
<evidence type="ECO:0000256" key="2">
    <source>
        <dbReference type="ARBA" id="ARBA00004251"/>
    </source>
</evidence>
<reference evidence="20" key="1">
    <citation type="submission" date="2022-07" db="EMBL/GenBank/DDBJ databases">
        <authorList>
            <person name="Trinca V."/>
            <person name="Uliana J.V.C."/>
            <person name="Torres T.T."/>
            <person name="Ward R.J."/>
            <person name="Monesi N."/>
        </authorList>
    </citation>
    <scope>NUCLEOTIDE SEQUENCE</scope>
    <source>
        <strain evidence="20">HSMRA1968</strain>
        <tissue evidence="20">Whole embryos</tissue>
    </source>
</reference>
<dbReference type="Pfam" id="PF01094">
    <property type="entry name" value="ANF_receptor"/>
    <property type="match status" value="1"/>
</dbReference>
<dbReference type="GO" id="GO:0005524">
    <property type="term" value="F:ATP binding"/>
    <property type="evidence" value="ECO:0007669"/>
    <property type="project" value="InterPro"/>
</dbReference>
<evidence type="ECO:0000313" key="20">
    <source>
        <dbReference type="EMBL" id="KAJ6645524.1"/>
    </source>
</evidence>
<dbReference type="GO" id="GO:0004672">
    <property type="term" value="F:protein kinase activity"/>
    <property type="evidence" value="ECO:0007669"/>
    <property type="project" value="InterPro"/>
</dbReference>
<keyword evidence="6" id="KW-0547">Nucleotide-binding</keyword>
<dbReference type="Gene3D" id="3.40.50.2300">
    <property type="match status" value="2"/>
</dbReference>
<dbReference type="InterPro" id="IPR001054">
    <property type="entry name" value="A/G_cyclase"/>
</dbReference>
<dbReference type="FunFam" id="1.10.510.10:FF:000545">
    <property type="entry name" value="Guanylate cyclase"/>
    <property type="match status" value="1"/>
</dbReference>
<dbReference type="Gene3D" id="3.30.70.1230">
    <property type="entry name" value="Nucleotide cyclase"/>
    <property type="match status" value="1"/>
</dbReference>
<dbReference type="GO" id="GO:0035556">
    <property type="term" value="P:intracellular signal transduction"/>
    <property type="evidence" value="ECO:0007669"/>
    <property type="project" value="InterPro"/>
</dbReference>
<dbReference type="GO" id="GO:0004016">
    <property type="term" value="F:adenylate cyclase activity"/>
    <property type="evidence" value="ECO:0007669"/>
    <property type="project" value="TreeGrafter"/>
</dbReference>
<dbReference type="EMBL" id="WJQU01000001">
    <property type="protein sequence ID" value="KAJ6645524.1"/>
    <property type="molecule type" value="Genomic_DNA"/>
</dbReference>
<dbReference type="SMART" id="SM00044">
    <property type="entry name" value="CYCc"/>
    <property type="match status" value="1"/>
</dbReference>
<keyword evidence="7" id="KW-1133">Transmembrane helix</keyword>
<dbReference type="InterPro" id="IPR001828">
    <property type="entry name" value="ANF_lig-bd_rcpt"/>
</dbReference>
<dbReference type="FunFam" id="3.30.70.1230:FF:000019">
    <property type="entry name" value="Guanylate cyclase"/>
    <property type="match status" value="1"/>
</dbReference>
<comment type="subcellular location">
    <subcellularLocation>
        <location evidence="2">Cell membrane</location>
        <topology evidence="2">Single-pass type I membrane protein</topology>
    </subcellularLocation>
</comment>
<dbReference type="PROSITE" id="PS50011">
    <property type="entry name" value="PROTEIN_KINASE_DOM"/>
    <property type="match status" value="1"/>
</dbReference>
<dbReference type="OrthoDB" id="5984008at2759"/>
<feature type="coiled-coil region" evidence="16">
    <location>
        <begin position="763"/>
        <end position="790"/>
    </location>
</feature>
<gene>
    <name evidence="20" type="primary">Gyc76C</name>
    <name evidence="20" type="ORF">Bhyg_00730</name>
</gene>
<evidence type="ECO:0000313" key="21">
    <source>
        <dbReference type="Proteomes" id="UP001151699"/>
    </source>
</evidence>
<evidence type="ECO:0000256" key="11">
    <source>
        <dbReference type="ARBA" id="ARBA00023180"/>
    </source>
</evidence>
<dbReference type="GO" id="GO:0007168">
    <property type="term" value="P:receptor guanylyl cyclase signaling pathway"/>
    <property type="evidence" value="ECO:0007669"/>
    <property type="project" value="TreeGrafter"/>
</dbReference>
<comment type="catalytic activity">
    <reaction evidence="1 15">
        <text>GTP = 3',5'-cyclic GMP + diphosphate</text>
        <dbReference type="Rhea" id="RHEA:13665"/>
        <dbReference type="ChEBI" id="CHEBI:33019"/>
        <dbReference type="ChEBI" id="CHEBI:37565"/>
        <dbReference type="ChEBI" id="CHEBI:57746"/>
        <dbReference type="EC" id="4.6.1.2"/>
    </reaction>
</comment>
<keyword evidence="13 15" id="KW-0141">cGMP biosynthesis</keyword>
<keyword evidence="12 14" id="KW-0456">Lyase</keyword>
<dbReference type="Proteomes" id="UP001151699">
    <property type="component" value="Chromosome A"/>
</dbReference>
<keyword evidence="4" id="KW-0812">Transmembrane</keyword>
<dbReference type="Pfam" id="PF07714">
    <property type="entry name" value="PK_Tyr_Ser-Thr"/>
    <property type="match status" value="1"/>
</dbReference>
<dbReference type="SUPFAM" id="SSF53822">
    <property type="entry name" value="Periplasmic binding protein-like I"/>
    <property type="match status" value="1"/>
</dbReference>
<dbReference type="InterPro" id="IPR028082">
    <property type="entry name" value="Peripla_BP_I"/>
</dbReference>
<dbReference type="PROSITE" id="PS00452">
    <property type="entry name" value="GUANYLATE_CYCLASE_1"/>
    <property type="match status" value="1"/>
</dbReference>
<evidence type="ECO:0000256" key="5">
    <source>
        <dbReference type="ARBA" id="ARBA00022729"/>
    </source>
</evidence>
<evidence type="ECO:0000256" key="4">
    <source>
        <dbReference type="ARBA" id="ARBA00022692"/>
    </source>
</evidence>
<dbReference type="EC" id="4.6.1.2" evidence="3 15"/>
<evidence type="ECO:0000256" key="7">
    <source>
        <dbReference type="ARBA" id="ARBA00022989"/>
    </source>
</evidence>
<dbReference type="InterPro" id="IPR011009">
    <property type="entry name" value="Kinase-like_dom_sf"/>
</dbReference>
<dbReference type="GO" id="GO:0001653">
    <property type="term" value="F:peptide receptor activity"/>
    <property type="evidence" value="ECO:0007669"/>
    <property type="project" value="TreeGrafter"/>
</dbReference>
<evidence type="ECO:0000256" key="15">
    <source>
        <dbReference type="RuleBase" id="RU003431"/>
    </source>
</evidence>
<dbReference type="Pfam" id="PF07701">
    <property type="entry name" value="HNOBA"/>
    <property type="match status" value="1"/>
</dbReference>
<feature type="compositionally biased region" description="Polar residues" evidence="17">
    <location>
        <begin position="1069"/>
        <end position="1085"/>
    </location>
</feature>
<evidence type="ECO:0000256" key="10">
    <source>
        <dbReference type="ARBA" id="ARBA00023170"/>
    </source>
</evidence>
<evidence type="ECO:0000256" key="12">
    <source>
        <dbReference type="ARBA" id="ARBA00023239"/>
    </source>
</evidence>
<dbReference type="Pfam" id="PF00211">
    <property type="entry name" value="Guanylate_cyc"/>
    <property type="match status" value="1"/>
</dbReference>
<proteinExistence type="inferred from homology"/>
<keyword evidence="9" id="KW-0472">Membrane</keyword>
<evidence type="ECO:0000256" key="14">
    <source>
        <dbReference type="RuleBase" id="RU000405"/>
    </source>
</evidence>
<comment type="similarity">
    <text evidence="14">Belongs to the adenylyl cyclase class-4/guanylyl cyclase family.</text>
</comment>
<dbReference type="Gene3D" id="6.10.250.780">
    <property type="match status" value="1"/>
</dbReference>
<evidence type="ECO:0000256" key="13">
    <source>
        <dbReference type="ARBA" id="ARBA00023293"/>
    </source>
</evidence>
<evidence type="ECO:0000256" key="3">
    <source>
        <dbReference type="ARBA" id="ARBA00012202"/>
    </source>
</evidence>
<evidence type="ECO:0000256" key="1">
    <source>
        <dbReference type="ARBA" id="ARBA00001436"/>
    </source>
</evidence>
<protein>
    <recommendedName>
        <fullName evidence="3 15">Guanylate cyclase</fullName>
        <ecNumber evidence="3 15">4.6.1.2</ecNumber>
    </recommendedName>
</protein>
<name>A0A9Q0N8E3_9DIPT</name>
<comment type="caution">
    <text evidence="20">The sequence shown here is derived from an EMBL/GenBank/DDBJ whole genome shotgun (WGS) entry which is preliminary data.</text>
</comment>
<feature type="region of interest" description="Disordered" evidence="17">
    <location>
        <begin position="1044"/>
        <end position="1095"/>
    </location>
</feature>
<dbReference type="Gene3D" id="1.10.510.10">
    <property type="entry name" value="Transferase(Phosphotransferase) domain 1"/>
    <property type="match status" value="1"/>
</dbReference>
<evidence type="ECO:0000256" key="8">
    <source>
        <dbReference type="ARBA" id="ARBA00023134"/>
    </source>
</evidence>
<dbReference type="PROSITE" id="PS50125">
    <property type="entry name" value="GUANYLATE_CYCLASE_2"/>
    <property type="match status" value="1"/>
</dbReference>
<keyword evidence="8" id="KW-0342">GTP-binding</keyword>
<dbReference type="GO" id="GO:0005525">
    <property type="term" value="F:GTP binding"/>
    <property type="evidence" value="ECO:0007669"/>
    <property type="project" value="UniProtKB-KW"/>
</dbReference>
<keyword evidence="21" id="KW-1185">Reference proteome</keyword>
<dbReference type="SUPFAM" id="SSF55073">
    <property type="entry name" value="Nucleotide cyclase"/>
    <property type="match status" value="1"/>
</dbReference>
<dbReference type="SUPFAM" id="SSF56112">
    <property type="entry name" value="Protein kinase-like (PK-like)"/>
    <property type="match status" value="1"/>
</dbReference>
<dbReference type="InterPro" id="IPR000719">
    <property type="entry name" value="Prot_kinase_dom"/>
</dbReference>
<evidence type="ECO:0000256" key="17">
    <source>
        <dbReference type="SAM" id="MobiDB-lite"/>
    </source>
</evidence>
<dbReference type="PANTHER" id="PTHR11920:SF474">
    <property type="entry name" value="RECEPTOR-TYPE GUANYLATE CYCLASE GYC76C"/>
    <property type="match status" value="1"/>
</dbReference>
<evidence type="ECO:0000256" key="16">
    <source>
        <dbReference type="SAM" id="Coils"/>
    </source>
</evidence>
<dbReference type="InterPro" id="IPR011645">
    <property type="entry name" value="HNOB_dom_associated"/>
</dbReference>
<sequence length="1314" mass="147780">MTLAFYRIVSANSHNKTTLTIGYLTAIKGELKDRQGLAISGALTLALDEINNDPNLLPDVYLALRWNDTRGDTVLATRAITEMICDGVTSFFGPEGPCHVEAIVSQSRNIPMISYVTKSVISLLTYYGWKKFSIIHEELWTTVAVSLKNQAVVKNMTINQCKQVIDNHKCCENNLSCCGSAYWYQVVQETMNKTRIYVFLGTASALVDMMTSMDSLKLFSKGEYMVIFVDMMSYTERDASRYLWKRDHINVMTSCAADMEKLKIRARSLLVVVSTPPTENYGNFTAKVKEYNAKEPFNFLTPPFFRQYEKFVSITAAYLYDSVKLYAWALDKLLRNEIRPLTSDVILDVASNGTRIIETIINNRTYKSVTGSTIKIDSNGDSEGNFSEYKIINASVRIDWPGPEKPADQPICGFKNEACPKDSTHITSIVVAGVLGLVLFCAGVITMSIYRKWKIELEIEGLLWKIDPNEIKGYFGNDIISSPSKLSLISAASFGSNRSNQVFATTGRFRGNIIRIKELKYARKKDISRDIMKEMRLLRELRQDNINSFIGACIEPCRTLLVTDYCAKGSLYDIIENEDIKLDDLFVASLIHDLIKGMIYIHDSALNFHGNLKSSNCVVTSRWMLQVTDFGLNDLRHCAENESIGQFWKAPELLRNPNIYGSPKADTYAFAIILFEVIGRKGPFGQIGYEPKEIIELVKRVPDVDEEPFRPDVEYIMESGNYADYIVNCMKECWDENPEVRPDFTTIRARLKKMRGGKSKNIMDQMMEMMEKYANNLEDVVNERTRLLCEEKKKTEDLLHRMLPQSVAESLTRGQGVEPVSYNSVTIYFSDIVGFTAMSAESTPLQVVNFLNDLYTVFDRIIKGYDVYKVETIGDAYMVVSGLPIQNGDRHVGEIASMSLDLLLAVRKHKIAHRPNETLKLRIGMHTGPVVAGVVGLTMPRFCLFGDTVNTASRMESNGEALKIHISAQCKAALDRIGGYITECRGLIPLKGKGEVLTYWLIGATDKAVQRREVDVGDLPPPLFCRPRRSPKLNCDSRQPSFIGAPYFGGTGGTGSRRQSSVPRPEAESTYSLQGSLHAQKNSPRPSHRKLDRSPLYLNNGSHSVLCQSDLEHFESNRKPLAMVRPRQILSSMKSSEEYASLRDPNSNLRESKSLDRFPTQLRKRQDTKAVTKMQKLSSRSLDCGVAMIVNEDPNFEPKLSRKISSKHLNNNCNGSIALEDPKCPLLLRQGSLNNPHDDSLLQTKRWRSLETVAGDDDVENKKSFTRNSIKSWLSNGLRSSNSSLRKVGVVQNTVKELAGFSELPSSPENESIV</sequence>
<organism evidence="20 21">
    <name type="scientific">Pseudolycoriella hygida</name>
    <dbReference type="NCBI Taxonomy" id="35572"/>
    <lineage>
        <taxon>Eukaryota</taxon>
        <taxon>Metazoa</taxon>
        <taxon>Ecdysozoa</taxon>
        <taxon>Arthropoda</taxon>
        <taxon>Hexapoda</taxon>
        <taxon>Insecta</taxon>
        <taxon>Pterygota</taxon>
        <taxon>Neoptera</taxon>
        <taxon>Endopterygota</taxon>
        <taxon>Diptera</taxon>
        <taxon>Nematocera</taxon>
        <taxon>Sciaroidea</taxon>
        <taxon>Sciaridae</taxon>
        <taxon>Pseudolycoriella</taxon>
    </lineage>
</organism>
<keyword evidence="10 20" id="KW-0675">Receptor</keyword>
<dbReference type="CDD" id="cd07302">
    <property type="entry name" value="CHD"/>
    <property type="match status" value="1"/>
</dbReference>
<evidence type="ECO:0000259" key="18">
    <source>
        <dbReference type="PROSITE" id="PS50011"/>
    </source>
</evidence>
<keyword evidence="5" id="KW-0732">Signal</keyword>
<keyword evidence="11" id="KW-0325">Glycoprotein</keyword>
<feature type="domain" description="Protein kinase" evidence="18">
    <location>
        <begin position="488"/>
        <end position="751"/>
    </location>
</feature>
<accession>A0A9Q0N8E3</accession>
<evidence type="ECO:0000256" key="6">
    <source>
        <dbReference type="ARBA" id="ARBA00022741"/>
    </source>
</evidence>
<keyword evidence="16" id="KW-0175">Coiled coil</keyword>
<dbReference type="GO" id="GO:0004383">
    <property type="term" value="F:guanylate cyclase activity"/>
    <property type="evidence" value="ECO:0007669"/>
    <property type="project" value="UniProtKB-EC"/>
</dbReference>